<gene>
    <name evidence="3" type="ORF">ATJ88_0284</name>
</gene>
<comment type="caution">
    <text evidence="3">The sequence shown here is derived from an EMBL/GenBank/DDBJ whole genome shotgun (WGS) entry which is preliminary data.</text>
</comment>
<feature type="signal peptide" evidence="2">
    <location>
        <begin position="1"/>
        <end position="28"/>
    </location>
</feature>
<keyword evidence="4" id="KW-1185">Reference proteome</keyword>
<reference evidence="3 4" key="1">
    <citation type="submission" date="2017-10" db="EMBL/GenBank/DDBJ databases">
        <title>Sequencing the genomes of 1000 actinobacteria strains.</title>
        <authorList>
            <person name="Klenk H.-P."/>
        </authorList>
    </citation>
    <scope>NUCLEOTIDE SEQUENCE [LARGE SCALE GENOMIC DNA]</scope>
    <source>
        <strain evidence="3 4">DSM 21863</strain>
    </source>
</reference>
<dbReference type="Proteomes" id="UP000224130">
    <property type="component" value="Unassembled WGS sequence"/>
</dbReference>
<keyword evidence="2" id="KW-0732">Signal</keyword>
<feature type="region of interest" description="Disordered" evidence="1">
    <location>
        <begin position="23"/>
        <end position="96"/>
    </location>
</feature>
<accession>A0A2A9ETP8</accession>
<dbReference type="RefSeq" id="WP_170023477.1">
    <property type="nucleotide sequence ID" value="NZ_PDJJ01000001.1"/>
</dbReference>
<evidence type="ECO:0008006" key="5">
    <source>
        <dbReference type="Google" id="ProtNLM"/>
    </source>
</evidence>
<proteinExistence type="predicted"/>
<dbReference type="EMBL" id="PDJJ01000001">
    <property type="protein sequence ID" value="PFG41642.1"/>
    <property type="molecule type" value="Genomic_DNA"/>
</dbReference>
<organism evidence="3 4">
    <name type="scientific">Isoptericola jiangsuensis</name>
    <dbReference type="NCBI Taxonomy" id="548579"/>
    <lineage>
        <taxon>Bacteria</taxon>
        <taxon>Bacillati</taxon>
        <taxon>Actinomycetota</taxon>
        <taxon>Actinomycetes</taxon>
        <taxon>Micrococcales</taxon>
        <taxon>Promicromonosporaceae</taxon>
        <taxon>Isoptericola</taxon>
    </lineage>
</organism>
<protein>
    <recommendedName>
        <fullName evidence="5">PepSY domain-containing protein</fullName>
    </recommendedName>
</protein>
<feature type="chain" id="PRO_5012744237" description="PepSY domain-containing protein" evidence="2">
    <location>
        <begin position="29"/>
        <end position="222"/>
    </location>
</feature>
<evidence type="ECO:0000313" key="4">
    <source>
        <dbReference type="Proteomes" id="UP000224130"/>
    </source>
</evidence>
<sequence length="222" mass="21347">MTRRHPWSLPALTLVAALALTGCTGSSAPDDAPSSATPSAKASSPDASADGSDGASPEASASTGAGSGDGTGDTDDSGSGTDDGAAGGGDVDPTTGALGAIALAAAEAGGAPFAVDAEDGGWVVDVAVDGGAVEVSVDAAGTEVQGTRDADLDADDRAALEDAAVGLPEAVQRVVSTTGGTLREADLESGRSAHWSVSVTVDGAEQEHRVDLATGDVTRDDG</sequence>
<dbReference type="AlphaFoldDB" id="A0A2A9ETP8"/>
<name>A0A2A9ETP8_9MICO</name>
<feature type="compositionally biased region" description="Low complexity" evidence="1">
    <location>
        <begin position="23"/>
        <end position="64"/>
    </location>
</feature>
<evidence type="ECO:0000256" key="1">
    <source>
        <dbReference type="SAM" id="MobiDB-lite"/>
    </source>
</evidence>
<evidence type="ECO:0000313" key="3">
    <source>
        <dbReference type="EMBL" id="PFG41642.1"/>
    </source>
</evidence>
<dbReference type="PROSITE" id="PS51257">
    <property type="entry name" value="PROKAR_LIPOPROTEIN"/>
    <property type="match status" value="1"/>
</dbReference>
<evidence type="ECO:0000256" key="2">
    <source>
        <dbReference type="SAM" id="SignalP"/>
    </source>
</evidence>